<dbReference type="OrthoDB" id="1398592at2"/>
<gene>
    <name evidence="2" type="ORF">LPB136_10355</name>
</gene>
<dbReference type="EMBL" id="CP018155">
    <property type="protein sequence ID" value="APG65741.1"/>
    <property type="molecule type" value="Genomic_DNA"/>
</dbReference>
<name>A0A1L3JKU1_9FLAO</name>
<feature type="region of interest" description="Disordered" evidence="1">
    <location>
        <begin position="230"/>
        <end position="254"/>
    </location>
</feature>
<sequence>MKKITRFYHLLTLFILLFGTSLFLWNCQGDSKIESNNFISISKVDASHLLTNLKVQSKIQQRNNFKTSNREEQNLIDELLNFTVIGEQAKHIEQNNYQSYTFSTKRRNSIEGIQENYFLNLQEDGSYREYLIWYFTDKENFINAEINPSLIVGKTMKIIDLGLLETSNDANMSSRDGDTITNLVNNLPGVGCYEIIMPEDCDCNGSYAITNKDCPSGGGIGTIEFGGPDITLTGGGTPSEGGNGGGNGSNSSSSNETIYTSITGTPFDTCLISNYDLFYQLSEANQKAIETFINENDCNEDTKGFVKLAIEALMDGDEVDFEDRIIIDSTFKDTSLECIHNKLNEGDNLYKRMISNFNSTNGNSITFAKGTTPNGTWAITRGHASNDRNFKITVKNIVDSSSNLHKLKILCHEMIHAYMFDALKDWGYMNFDSIGTPWLDVDALNCQNIPTGTTTVDLNSLSEEERFISVLCAIQHAGGITSDWSHEVFNTITFDMLVYRQELENLVFNQHDWDSESSVLVNILQNKFGTDWKRKTSEYLSWSGLNDTQEFADWAANNNIDSTIVNGKVVYPEFEDLIYNIDFRGKSDCN</sequence>
<reference evidence="2 3" key="1">
    <citation type="submission" date="2016-11" db="EMBL/GenBank/DDBJ databases">
        <title>Tenacibaculum sp. LPB0136, isolated from marine environment.</title>
        <authorList>
            <person name="Kim E."/>
            <person name="Yi H."/>
        </authorList>
    </citation>
    <scope>NUCLEOTIDE SEQUENCE [LARGE SCALE GENOMIC DNA]</scope>
    <source>
        <strain evidence="2 3">LPB0136</strain>
    </source>
</reference>
<dbReference type="STRING" id="1850252.LPB136_10355"/>
<accession>A0A1L3JKU1</accession>
<dbReference type="RefSeq" id="WP_072556265.1">
    <property type="nucleotide sequence ID" value="NZ_CP018155.1"/>
</dbReference>
<evidence type="ECO:0000313" key="3">
    <source>
        <dbReference type="Proteomes" id="UP000181898"/>
    </source>
</evidence>
<keyword evidence="3" id="KW-1185">Reference proteome</keyword>
<dbReference type="KEGG" id="ten:LPB136_10355"/>
<dbReference type="Proteomes" id="UP000181898">
    <property type="component" value="Chromosome"/>
</dbReference>
<organism evidence="2 3">
    <name type="scientific">Tenacibaculum todarodis</name>
    <dbReference type="NCBI Taxonomy" id="1850252"/>
    <lineage>
        <taxon>Bacteria</taxon>
        <taxon>Pseudomonadati</taxon>
        <taxon>Bacteroidota</taxon>
        <taxon>Flavobacteriia</taxon>
        <taxon>Flavobacteriales</taxon>
        <taxon>Flavobacteriaceae</taxon>
        <taxon>Tenacibaculum</taxon>
    </lineage>
</organism>
<feature type="compositionally biased region" description="Gly residues" evidence="1">
    <location>
        <begin position="233"/>
        <end position="248"/>
    </location>
</feature>
<evidence type="ECO:0000256" key="1">
    <source>
        <dbReference type="SAM" id="MobiDB-lite"/>
    </source>
</evidence>
<protein>
    <submittedName>
        <fullName evidence="2">Uncharacterized protein</fullName>
    </submittedName>
</protein>
<evidence type="ECO:0000313" key="2">
    <source>
        <dbReference type="EMBL" id="APG65741.1"/>
    </source>
</evidence>
<dbReference type="AlphaFoldDB" id="A0A1L3JKU1"/>
<proteinExistence type="predicted"/>